<organism evidence="3 4">
    <name type="scientific">Dinghuibacter silviterrae</name>
    <dbReference type="NCBI Taxonomy" id="1539049"/>
    <lineage>
        <taxon>Bacteria</taxon>
        <taxon>Pseudomonadati</taxon>
        <taxon>Bacteroidota</taxon>
        <taxon>Chitinophagia</taxon>
        <taxon>Chitinophagales</taxon>
        <taxon>Chitinophagaceae</taxon>
        <taxon>Dinghuibacter</taxon>
    </lineage>
</organism>
<reference evidence="3 4" key="1">
    <citation type="submission" date="2019-03" db="EMBL/GenBank/DDBJ databases">
        <title>Genomic Encyclopedia of Type Strains, Phase IV (KMG-IV): sequencing the most valuable type-strain genomes for metagenomic binning, comparative biology and taxonomic classification.</title>
        <authorList>
            <person name="Goeker M."/>
        </authorList>
    </citation>
    <scope>NUCLEOTIDE SEQUENCE [LARGE SCALE GENOMIC DNA]</scope>
    <source>
        <strain evidence="3 4">DSM 100059</strain>
    </source>
</reference>
<protein>
    <recommendedName>
        <fullName evidence="5">Abortive infection Abi-like protein</fullName>
    </recommendedName>
</protein>
<evidence type="ECO:0000259" key="1">
    <source>
        <dbReference type="Pfam" id="PF18863"/>
    </source>
</evidence>
<dbReference type="NCBIfam" id="NF046078">
    <property type="entry name" value="STM4504_CBY0614"/>
    <property type="match status" value="1"/>
</dbReference>
<keyword evidence="4" id="KW-1185">Reference proteome</keyword>
<evidence type="ECO:0008006" key="5">
    <source>
        <dbReference type="Google" id="ProtNLM"/>
    </source>
</evidence>
<gene>
    <name evidence="3" type="ORF">EDB95_4961</name>
</gene>
<evidence type="ECO:0000313" key="4">
    <source>
        <dbReference type="Proteomes" id="UP000294498"/>
    </source>
</evidence>
<sequence length="308" mass="35239">MILDLYSTRNAPPCKELIYDSFPIALRRQLMDIANNFFGFNNIVGDPYKSAWRMINKLLRESHGRETLHYPASALVHVTRYVFDDDVKQYFYKLEDIQKMLDVLEVVFLVINSTAKIRESKYLPVEGYKVESVVQDFNQRLSQHCSGYRLEEGMMVRMDNDLLHQEVTREVLILLTNPDYSNIDAEYRQALKHFRNGDYKDSVVNAGKAFESTMKVICDQKGYAYASNATAAPLMSILYQEKFIPEYLQNGLGGLRAMLEGGVSVIRNKTSAHGAGSQDIQVDENLANYALYNAGATIRFLLRLLENK</sequence>
<dbReference type="Pfam" id="PF18863">
    <property type="entry name" value="AbiJ_NTD4"/>
    <property type="match status" value="1"/>
</dbReference>
<dbReference type="Proteomes" id="UP000294498">
    <property type="component" value="Unassembled WGS sequence"/>
</dbReference>
<dbReference type="InterPro" id="IPR054280">
    <property type="entry name" value="DUF7014"/>
</dbReference>
<name>A0A4R8DJE2_9BACT</name>
<dbReference type="InterPro" id="IPR049503">
    <property type="entry name" value="AbiJ_NTD4"/>
</dbReference>
<dbReference type="RefSeq" id="WP_133998776.1">
    <property type="nucleotide sequence ID" value="NZ_SODV01000002.1"/>
</dbReference>
<dbReference type="EMBL" id="SODV01000002">
    <property type="protein sequence ID" value="TDW97120.1"/>
    <property type="molecule type" value="Genomic_DNA"/>
</dbReference>
<comment type="caution">
    <text evidence="3">The sequence shown here is derived from an EMBL/GenBank/DDBJ whole genome shotgun (WGS) entry which is preliminary data.</text>
</comment>
<accession>A0A4R8DJE2</accession>
<feature type="domain" description="DUF7014" evidence="2">
    <location>
        <begin position="177"/>
        <end position="304"/>
    </location>
</feature>
<feature type="domain" description="HEPN AbiJ-N-terminal" evidence="1">
    <location>
        <begin position="4"/>
        <end position="168"/>
    </location>
</feature>
<dbReference type="OrthoDB" id="8113776at2"/>
<evidence type="ECO:0000259" key="2">
    <source>
        <dbReference type="Pfam" id="PF22809"/>
    </source>
</evidence>
<dbReference type="AlphaFoldDB" id="A0A4R8DJE2"/>
<proteinExistence type="predicted"/>
<evidence type="ECO:0000313" key="3">
    <source>
        <dbReference type="EMBL" id="TDW97120.1"/>
    </source>
</evidence>
<dbReference type="Pfam" id="PF22809">
    <property type="entry name" value="DUF7014"/>
    <property type="match status" value="1"/>
</dbReference>